<dbReference type="PROSITE" id="PS50850">
    <property type="entry name" value="MFS"/>
    <property type="match status" value="1"/>
</dbReference>
<name>A0A136J922_9PEZI</name>
<evidence type="ECO:0000256" key="1">
    <source>
        <dbReference type="ARBA" id="ARBA00004141"/>
    </source>
</evidence>
<evidence type="ECO:0000256" key="2">
    <source>
        <dbReference type="ARBA" id="ARBA00010992"/>
    </source>
</evidence>
<dbReference type="EMBL" id="KQ964247">
    <property type="protein sequence ID" value="KXJ93642.1"/>
    <property type="molecule type" value="Genomic_DNA"/>
</dbReference>
<sequence>MGNKSGASNKEANTKIVGAALAEVLPDTGKWWWQQPHLLSLNLRLGVLLMSSSVMGYDGSLMNGLQTLPQWAHDFNNPQGTTLGLVNAAMVIGTIIAQLVVSQLADRFGRRLPIAIGALGTVIATIIQIFSVNYAMFVVSRGLLGAFSGLMLSPSALLITELAYPTHRGKITSMFFTLYYLGAILASWITFGTQNLAGALAWRIPTVFQGVLPLTQLLLLWFVPESPRWKIAHDRIAEAQTVLAKYHDPTPASALVAREMSEIVESIRMEQDAKNTSWSALVATPGNRKRLAITLIVGVFAQFNGIALTSYYLTKVLASVGITSPFDQNLINGALQIFNFAAALSAAFLVDRLGRRTIWLTSVIGMLVSYVGWTACSAVNNETGNSGAGVAVVVFIFIVYYFYDIAWTPLLVAYPAEIWTYSLRAKGMAVEIFFNSCSLLIAQFANPVGMETLGWKFYIVYVAILCVILTLIYFLFVETKGYSLEEIAVIFDGEKAETSLAADKRLEAVAAEHKEDATKAV</sequence>
<dbReference type="InterPro" id="IPR020846">
    <property type="entry name" value="MFS_dom"/>
</dbReference>
<keyword evidence="9" id="KW-1185">Reference proteome</keyword>
<evidence type="ECO:0000313" key="8">
    <source>
        <dbReference type="EMBL" id="KXJ93642.1"/>
    </source>
</evidence>
<keyword evidence="3" id="KW-0813">Transport</keyword>
<comment type="similarity">
    <text evidence="2">Belongs to the major facilitator superfamily. Sugar transporter (TC 2.A.1.1) family.</text>
</comment>
<dbReference type="InterPro" id="IPR050360">
    <property type="entry name" value="MFS_Sugar_Transporters"/>
</dbReference>
<evidence type="ECO:0000259" key="7">
    <source>
        <dbReference type="PROSITE" id="PS50850"/>
    </source>
</evidence>
<keyword evidence="4" id="KW-0812">Transmembrane</keyword>
<feature type="domain" description="Major facilitator superfamily (MFS) profile" evidence="7">
    <location>
        <begin position="44"/>
        <end position="480"/>
    </location>
</feature>
<dbReference type="Gene3D" id="1.20.1250.20">
    <property type="entry name" value="MFS general substrate transporter like domains"/>
    <property type="match status" value="1"/>
</dbReference>
<evidence type="ECO:0000256" key="3">
    <source>
        <dbReference type="ARBA" id="ARBA00022448"/>
    </source>
</evidence>
<dbReference type="InterPro" id="IPR005828">
    <property type="entry name" value="MFS_sugar_transport-like"/>
</dbReference>
<dbReference type="PANTHER" id="PTHR48022:SF3">
    <property type="entry name" value="HEXOSE TRANSPORTER PROTEIN (AFU_ORTHOLOGUE AFUA_8G04480)-RELATED"/>
    <property type="match status" value="1"/>
</dbReference>
<dbReference type="GO" id="GO:0005351">
    <property type="term" value="F:carbohydrate:proton symporter activity"/>
    <property type="evidence" value="ECO:0007669"/>
    <property type="project" value="TreeGrafter"/>
</dbReference>
<organism evidence="8 9">
    <name type="scientific">Microdochium bolleyi</name>
    <dbReference type="NCBI Taxonomy" id="196109"/>
    <lineage>
        <taxon>Eukaryota</taxon>
        <taxon>Fungi</taxon>
        <taxon>Dikarya</taxon>
        <taxon>Ascomycota</taxon>
        <taxon>Pezizomycotina</taxon>
        <taxon>Sordariomycetes</taxon>
        <taxon>Xylariomycetidae</taxon>
        <taxon>Xylariales</taxon>
        <taxon>Microdochiaceae</taxon>
        <taxon>Microdochium</taxon>
    </lineage>
</organism>
<accession>A0A136J922</accession>
<dbReference type="PROSITE" id="PS00216">
    <property type="entry name" value="SUGAR_TRANSPORT_1"/>
    <property type="match status" value="2"/>
</dbReference>
<protein>
    <submittedName>
        <fullName evidence="8">General substrate transporter</fullName>
    </submittedName>
</protein>
<reference evidence="9" key="1">
    <citation type="submission" date="2016-02" db="EMBL/GenBank/DDBJ databases">
        <title>Draft genome sequence of Microdochium bolleyi, a fungal endophyte of beachgrass.</title>
        <authorList>
            <consortium name="DOE Joint Genome Institute"/>
            <person name="David A.S."/>
            <person name="May G."/>
            <person name="Haridas S."/>
            <person name="Lim J."/>
            <person name="Wang M."/>
            <person name="Labutti K."/>
            <person name="Lipzen A."/>
            <person name="Barry K."/>
            <person name="Grigoriev I.V."/>
        </authorList>
    </citation>
    <scope>NUCLEOTIDE SEQUENCE [LARGE SCALE GENOMIC DNA]</scope>
    <source>
        <strain evidence="9">J235TASD1</strain>
    </source>
</reference>
<keyword evidence="5" id="KW-1133">Transmembrane helix</keyword>
<dbReference type="Proteomes" id="UP000070501">
    <property type="component" value="Unassembled WGS sequence"/>
</dbReference>
<dbReference type="InterPro" id="IPR036259">
    <property type="entry name" value="MFS_trans_sf"/>
</dbReference>
<dbReference type="InterPro" id="IPR005829">
    <property type="entry name" value="Sugar_transporter_CS"/>
</dbReference>
<evidence type="ECO:0000256" key="4">
    <source>
        <dbReference type="ARBA" id="ARBA00022692"/>
    </source>
</evidence>
<dbReference type="OrthoDB" id="6133115at2759"/>
<dbReference type="InParanoid" id="A0A136J922"/>
<evidence type="ECO:0000313" key="9">
    <source>
        <dbReference type="Proteomes" id="UP000070501"/>
    </source>
</evidence>
<keyword evidence="6" id="KW-0472">Membrane</keyword>
<dbReference type="SUPFAM" id="SSF103473">
    <property type="entry name" value="MFS general substrate transporter"/>
    <property type="match status" value="1"/>
</dbReference>
<evidence type="ECO:0000256" key="5">
    <source>
        <dbReference type="ARBA" id="ARBA00022989"/>
    </source>
</evidence>
<dbReference type="Pfam" id="PF00083">
    <property type="entry name" value="Sugar_tr"/>
    <property type="match status" value="1"/>
</dbReference>
<comment type="subcellular location">
    <subcellularLocation>
        <location evidence="1">Membrane</location>
        <topology evidence="1">Multi-pass membrane protein</topology>
    </subcellularLocation>
</comment>
<gene>
    <name evidence="8" type="ORF">Micbo1qcDRAFT_201610</name>
</gene>
<dbReference type="FunFam" id="1.20.1250.20:FF:000134">
    <property type="entry name" value="MFS sugar transporter protein"/>
    <property type="match status" value="1"/>
</dbReference>
<dbReference type="AlphaFoldDB" id="A0A136J922"/>
<evidence type="ECO:0000256" key="6">
    <source>
        <dbReference type="ARBA" id="ARBA00023136"/>
    </source>
</evidence>
<proteinExistence type="inferred from homology"/>
<dbReference type="PROSITE" id="PS00217">
    <property type="entry name" value="SUGAR_TRANSPORT_2"/>
    <property type="match status" value="1"/>
</dbReference>
<dbReference type="PANTHER" id="PTHR48022">
    <property type="entry name" value="PLASTIDIC GLUCOSE TRANSPORTER 4"/>
    <property type="match status" value="1"/>
</dbReference>
<dbReference type="GO" id="GO:0016020">
    <property type="term" value="C:membrane"/>
    <property type="evidence" value="ECO:0007669"/>
    <property type="project" value="UniProtKB-SubCell"/>
</dbReference>